<name>M6C040_LEPBO</name>
<protein>
    <submittedName>
        <fullName evidence="1">Uncharacterized protein</fullName>
    </submittedName>
</protein>
<reference evidence="1 2" key="1">
    <citation type="submission" date="2013-01" db="EMBL/GenBank/DDBJ databases">
        <authorList>
            <person name="Harkins D.M."/>
            <person name="Durkin A.S."/>
            <person name="Brinkac L.M."/>
            <person name="Haft D.H."/>
            <person name="Selengut J.D."/>
            <person name="Sanka R."/>
            <person name="DePew J."/>
            <person name="Purushe J."/>
            <person name="Galloway R.L."/>
            <person name="Vinetz J.M."/>
            <person name="Sutton G.G."/>
            <person name="Nierman W.C."/>
            <person name="Fouts D.E."/>
        </authorList>
    </citation>
    <scope>NUCLEOTIDE SEQUENCE [LARGE SCALE GENOMIC DNA]</scope>
    <source>
        <strain evidence="1 2">Sponselee CDC</strain>
    </source>
</reference>
<dbReference type="EMBL" id="ANMU01000002">
    <property type="protein sequence ID" value="EMJ85169.1"/>
    <property type="molecule type" value="Genomic_DNA"/>
</dbReference>
<dbReference type="AlphaFoldDB" id="M6C040"/>
<gene>
    <name evidence="1" type="ORF">LEP1GSC016_0573</name>
</gene>
<proteinExistence type="predicted"/>
<organism evidence="1 2">
    <name type="scientific">Leptospira borgpetersenii serovar Hardjo-bovis str. Sponselee</name>
    <dbReference type="NCBI Taxonomy" id="1303729"/>
    <lineage>
        <taxon>Bacteria</taxon>
        <taxon>Pseudomonadati</taxon>
        <taxon>Spirochaetota</taxon>
        <taxon>Spirochaetia</taxon>
        <taxon>Leptospirales</taxon>
        <taxon>Leptospiraceae</taxon>
        <taxon>Leptospira</taxon>
    </lineage>
</organism>
<dbReference type="PATRIC" id="fig|1218567.3.peg.61"/>
<sequence>MIVPITFQVLDGFLKSFCLAMMESFGWRGFRDKLYKGK</sequence>
<comment type="caution">
    <text evidence="1">The sequence shown here is derived from an EMBL/GenBank/DDBJ whole genome shotgun (WGS) entry which is preliminary data.</text>
</comment>
<accession>M6C040</accession>
<dbReference type="Proteomes" id="UP000011873">
    <property type="component" value="Unassembled WGS sequence"/>
</dbReference>
<evidence type="ECO:0000313" key="2">
    <source>
        <dbReference type="Proteomes" id="UP000011873"/>
    </source>
</evidence>
<evidence type="ECO:0000313" key="1">
    <source>
        <dbReference type="EMBL" id="EMJ85169.1"/>
    </source>
</evidence>